<dbReference type="SUPFAM" id="SSF51735">
    <property type="entry name" value="NAD(P)-binding Rossmann-fold domains"/>
    <property type="match status" value="1"/>
</dbReference>
<dbReference type="InterPro" id="IPR000683">
    <property type="entry name" value="Gfo/Idh/MocA-like_OxRdtase_N"/>
</dbReference>
<feature type="domain" description="Gfo/Idh/MocA-like oxidoreductase N-terminal" evidence="1">
    <location>
        <begin position="71"/>
        <end position="192"/>
    </location>
</feature>
<keyword evidence="4" id="KW-1185">Reference proteome</keyword>
<evidence type="ECO:0000259" key="1">
    <source>
        <dbReference type="Pfam" id="PF01408"/>
    </source>
</evidence>
<protein>
    <submittedName>
        <fullName evidence="3">Probable NADH-dependent dyhydrogenase</fullName>
    </submittedName>
</protein>
<dbReference type="KEGG" id="rba:RB9026"/>
<dbReference type="AlphaFoldDB" id="Q7UM69"/>
<evidence type="ECO:0000313" key="4">
    <source>
        <dbReference type="Proteomes" id="UP000001025"/>
    </source>
</evidence>
<feature type="domain" description="Gfo/Idh/MocA-like oxidoreductase bacterial type C-terminal" evidence="2">
    <location>
        <begin position="230"/>
        <end position="469"/>
    </location>
</feature>
<organism evidence="3 4">
    <name type="scientific">Rhodopirellula baltica (strain DSM 10527 / NCIMB 13988 / SH1)</name>
    <dbReference type="NCBI Taxonomy" id="243090"/>
    <lineage>
        <taxon>Bacteria</taxon>
        <taxon>Pseudomonadati</taxon>
        <taxon>Planctomycetota</taxon>
        <taxon>Planctomycetia</taxon>
        <taxon>Pirellulales</taxon>
        <taxon>Pirellulaceae</taxon>
        <taxon>Rhodopirellula</taxon>
    </lineage>
</organism>
<dbReference type="GO" id="GO:0000166">
    <property type="term" value="F:nucleotide binding"/>
    <property type="evidence" value="ECO:0007669"/>
    <property type="project" value="InterPro"/>
</dbReference>
<dbReference type="InterPro" id="IPR050463">
    <property type="entry name" value="Gfo/Idh/MocA_oxidrdct_glycsds"/>
</dbReference>
<proteinExistence type="predicted"/>
<dbReference type="InterPro" id="IPR043906">
    <property type="entry name" value="Gfo/Idh/MocA_OxRdtase_bact_C"/>
</dbReference>
<dbReference type="Pfam" id="PF19051">
    <property type="entry name" value="GFO_IDH_MocA_C2"/>
    <property type="match status" value="1"/>
</dbReference>
<dbReference type="OrthoDB" id="9788246at2"/>
<dbReference type="Gene3D" id="3.40.50.720">
    <property type="entry name" value="NAD(P)-binding Rossmann-like Domain"/>
    <property type="match status" value="1"/>
</dbReference>
<dbReference type="InParanoid" id="Q7UM69"/>
<reference evidence="3 4" key="1">
    <citation type="journal article" date="2003" name="Proc. Natl. Acad. Sci. U.S.A.">
        <title>Complete genome sequence of the marine planctomycete Pirellula sp. strain 1.</title>
        <authorList>
            <person name="Gloeckner F.O."/>
            <person name="Kube M."/>
            <person name="Bauer M."/>
            <person name="Teeling H."/>
            <person name="Lombardot T."/>
            <person name="Ludwig W."/>
            <person name="Gade D."/>
            <person name="Beck A."/>
            <person name="Borzym K."/>
            <person name="Heitmann K."/>
            <person name="Rabus R."/>
            <person name="Schlesner H."/>
            <person name="Amann R."/>
            <person name="Reinhardt R."/>
        </authorList>
    </citation>
    <scope>NUCLEOTIDE SEQUENCE [LARGE SCALE GENOMIC DNA]</scope>
    <source>
        <strain evidence="4">DSM 10527 / NCIMB 13988 / SH1</strain>
    </source>
</reference>
<dbReference type="eggNOG" id="COG0673">
    <property type="taxonomic scope" value="Bacteria"/>
</dbReference>
<dbReference type="PANTHER" id="PTHR43818">
    <property type="entry name" value="BCDNA.GH03377"/>
    <property type="match status" value="1"/>
</dbReference>
<dbReference type="PANTHER" id="PTHR43818:SF5">
    <property type="entry name" value="OXIDOREDUCTASE FAMILY PROTEIN"/>
    <property type="match status" value="1"/>
</dbReference>
<gene>
    <name evidence="3" type="ordered locus">RB9026</name>
</gene>
<dbReference type="Proteomes" id="UP000001025">
    <property type="component" value="Chromosome"/>
</dbReference>
<dbReference type="HOGENOM" id="CLU_023194_24_0_0"/>
<evidence type="ECO:0000259" key="2">
    <source>
        <dbReference type="Pfam" id="PF19051"/>
    </source>
</evidence>
<dbReference type="Gene3D" id="3.30.360.10">
    <property type="entry name" value="Dihydrodipicolinate Reductase, domain 2"/>
    <property type="match status" value="1"/>
</dbReference>
<accession>Q7UM69</accession>
<evidence type="ECO:0000313" key="3">
    <source>
        <dbReference type="EMBL" id="CAD76048.1"/>
    </source>
</evidence>
<dbReference type="EnsemblBacteria" id="CAD76048">
    <property type="protein sequence ID" value="CAD76048"/>
    <property type="gene ID" value="RB9026"/>
</dbReference>
<dbReference type="InterPro" id="IPR036291">
    <property type="entry name" value="NAD(P)-bd_dom_sf"/>
</dbReference>
<dbReference type="EMBL" id="BX294148">
    <property type="protein sequence ID" value="CAD76048.1"/>
    <property type="molecule type" value="Genomic_DNA"/>
</dbReference>
<sequence>MHLGRVRCLTPLFSRLSLFCEDIMPKSHPTPESQSVSRRRFQKTAATTFVLSAGTALSRARAAGANDRVGLGFIGVANRGSQLMKAFAEHEDCQPVAVCDVDSNAMAAAAKKASETAGASVFQTGDYRELLERSDVDAVVIASPDHWHALQMIEACQAGKDVYVEKPLSATIVEGRAMVNAARKFNRVTQVGTHRRSSPLYHELAGRVQDDLLGKVCVSRAYRLSNMAPAGIGKLPTSKPPAHLNWDMWVGPRAEQPYQDNIAPYKFRWWQDYSSQMGNWGVHYLDAIRWCLGEEAPSSVCAMGGRFGVDDDRTIPDTMEVTFQFASGRLAVFGQYETSMNPTLASGEIELRGTKGTAYVSERQYEILPERRGQFSKQEDFAKPETRSEVSNNHVLTVNHARNFLDCMVSRERCHADIEIGHRSTTFCHLANISQTLGKRLDWDAKAERFTNDEAANEMLHYEYRAPWKLPTV</sequence>
<dbReference type="PATRIC" id="fig|243090.15.peg.4324"/>
<dbReference type="SUPFAM" id="SSF55347">
    <property type="entry name" value="Glyceraldehyde-3-phosphate dehydrogenase-like, C-terminal domain"/>
    <property type="match status" value="1"/>
</dbReference>
<dbReference type="Pfam" id="PF01408">
    <property type="entry name" value="GFO_IDH_MocA"/>
    <property type="match status" value="1"/>
</dbReference>
<dbReference type="STRING" id="243090.RB9026"/>
<name>Q7UM69_RHOBA</name>